<keyword evidence="2" id="KW-0378">Hydrolase</keyword>
<keyword evidence="2" id="KW-0255">Endonuclease</keyword>
<sequence length="289" mass="31568">MPTRPLPDSLRDHVFRGTDVVRRGLLTPAQLRGPTCRALFRDVYVDARVPDSHRLRARAAARLVLPGAVVSGPSAAVLWGVDLADERDDVELVLPPGSHPRRIPGVRVRRLQLDPADVRVRERVRVVSPLVATVRVAALSTPDEAVVAIDRMVAAGVVDLGELRARVATPRAASARVRRACSRADGLAESPQETRLRLLVAGSGLPAPVAQYAVRYGGRGIARVDFAWPELRVAVEYDGAWHAEPGQFARDRQRLNRLQAAGWRVVFVTAADLHRPTQLLATLRTALAR</sequence>
<accession>A0ABV3XCC9</accession>
<comment type="caution">
    <text evidence="2">The sequence shown here is derived from an EMBL/GenBank/DDBJ whole genome shotgun (WGS) entry which is preliminary data.</text>
</comment>
<evidence type="ECO:0000313" key="2">
    <source>
        <dbReference type="EMBL" id="MEX5718219.1"/>
    </source>
</evidence>
<protein>
    <submittedName>
        <fullName evidence="2">Endonuclease domain-containing protein</fullName>
    </submittedName>
</protein>
<dbReference type="Pfam" id="PF04480">
    <property type="entry name" value="DUF559"/>
    <property type="match status" value="1"/>
</dbReference>
<dbReference type="SUPFAM" id="SSF52980">
    <property type="entry name" value="Restriction endonuclease-like"/>
    <property type="match status" value="1"/>
</dbReference>
<dbReference type="RefSeq" id="WP_369204848.1">
    <property type="nucleotide sequence ID" value="NZ_JBFNXQ010000016.1"/>
</dbReference>
<dbReference type="Proteomes" id="UP001560045">
    <property type="component" value="Unassembled WGS sequence"/>
</dbReference>
<evidence type="ECO:0000259" key="1">
    <source>
        <dbReference type="Pfam" id="PF04480"/>
    </source>
</evidence>
<dbReference type="InterPro" id="IPR011335">
    <property type="entry name" value="Restrct_endonuc-II-like"/>
</dbReference>
<keyword evidence="3" id="KW-1185">Reference proteome</keyword>
<name>A0ABV3XCC9_9ACTN</name>
<reference evidence="2 3" key="1">
    <citation type="submission" date="2024-06" db="EMBL/GenBank/DDBJ databases">
        <title>Draft genome sequence of Geodermatophilus badlandi, a novel member of the Geodermatophilaceae isolated from badland sedimentary rocks in the Red desert, Wyoming, USA.</title>
        <authorList>
            <person name="Ben Tekaya S."/>
            <person name="Nouioui I."/>
            <person name="Flores G.M."/>
            <person name="Shaal M.N."/>
            <person name="Bredoire F."/>
            <person name="Basile F."/>
            <person name="Van Diepen L."/>
            <person name="Ward N.L."/>
        </authorList>
    </citation>
    <scope>NUCLEOTIDE SEQUENCE [LARGE SCALE GENOMIC DNA]</scope>
    <source>
        <strain evidence="2 3">WL48A</strain>
    </source>
</reference>
<keyword evidence="2" id="KW-0540">Nuclease</keyword>
<dbReference type="InterPro" id="IPR007569">
    <property type="entry name" value="DUF559"/>
</dbReference>
<feature type="domain" description="DUF559" evidence="1">
    <location>
        <begin position="224"/>
        <end position="269"/>
    </location>
</feature>
<dbReference type="Gene3D" id="3.40.960.10">
    <property type="entry name" value="VSR Endonuclease"/>
    <property type="match status" value="1"/>
</dbReference>
<dbReference type="EMBL" id="JBFNXQ010000016">
    <property type="protein sequence ID" value="MEX5718219.1"/>
    <property type="molecule type" value="Genomic_DNA"/>
</dbReference>
<evidence type="ECO:0000313" key="3">
    <source>
        <dbReference type="Proteomes" id="UP001560045"/>
    </source>
</evidence>
<dbReference type="GO" id="GO:0004519">
    <property type="term" value="F:endonuclease activity"/>
    <property type="evidence" value="ECO:0007669"/>
    <property type="project" value="UniProtKB-KW"/>
</dbReference>
<gene>
    <name evidence="2" type="ORF">ABQ292_07525</name>
</gene>
<organism evidence="2 3">
    <name type="scientific">Geodermatophilus maliterrae</name>
    <dbReference type="NCBI Taxonomy" id="3162531"/>
    <lineage>
        <taxon>Bacteria</taxon>
        <taxon>Bacillati</taxon>
        <taxon>Actinomycetota</taxon>
        <taxon>Actinomycetes</taxon>
        <taxon>Geodermatophilales</taxon>
        <taxon>Geodermatophilaceae</taxon>
        <taxon>Geodermatophilus</taxon>
    </lineage>
</organism>
<proteinExistence type="predicted"/>